<dbReference type="NCBIfam" id="TIGR03919">
    <property type="entry name" value="T7SS_EccB"/>
    <property type="match status" value="1"/>
</dbReference>
<keyword evidence="4 11" id="KW-0812">Transmembrane</keyword>
<keyword evidence="6" id="KW-0378">Hydrolase</keyword>
<keyword evidence="5" id="KW-0547">Nucleotide-binding</keyword>
<gene>
    <name evidence="12" type="primary">eccB_2</name>
    <name evidence="12" type="ORF">GCM10010151_66250</name>
</gene>
<feature type="region of interest" description="Disordered" evidence="10">
    <location>
        <begin position="463"/>
        <end position="506"/>
    </location>
</feature>
<comment type="similarity">
    <text evidence="2">Belongs to the EccB family.</text>
</comment>
<dbReference type="Pfam" id="PF05108">
    <property type="entry name" value="T7SS_ESX1_EccB"/>
    <property type="match status" value="1"/>
</dbReference>
<organism evidence="12 13">
    <name type="scientific">Actinoallomurus spadix</name>
    <dbReference type="NCBI Taxonomy" id="79912"/>
    <lineage>
        <taxon>Bacteria</taxon>
        <taxon>Bacillati</taxon>
        <taxon>Actinomycetota</taxon>
        <taxon>Actinomycetes</taxon>
        <taxon>Streptosporangiales</taxon>
        <taxon>Thermomonosporaceae</taxon>
        <taxon>Actinoallomurus</taxon>
    </lineage>
</organism>
<dbReference type="Proteomes" id="UP001501822">
    <property type="component" value="Unassembled WGS sequence"/>
</dbReference>
<dbReference type="Gene3D" id="2.40.50.910">
    <property type="entry name" value="Type VII secretion system EccB, repeat 3 domain"/>
    <property type="match status" value="1"/>
</dbReference>
<evidence type="ECO:0000256" key="4">
    <source>
        <dbReference type="ARBA" id="ARBA00022692"/>
    </source>
</evidence>
<keyword evidence="8 11" id="KW-1133">Transmembrane helix</keyword>
<evidence type="ECO:0000256" key="1">
    <source>
        <dbReference type="ARBA" id="ARBA00004162"/>
    </source>
</evidence>
<keyword evidence="9 11" id="KW-0472">Membrane</keyword>
<evidence type="ECO:0000256" key="5">
    <source>
        <dbReference type="ARBA" id="ARBA00022741"/>
    </source>
</evidence>
<evidence type="ECO:0000256" key="6">
    <source>
        <dbReference type="ARBA" id="ARBA00022801"/>
    </source>
</evidence>
<dbReference type="Gene3D" id="3.30.2390.20">
    <property type="entry name" value="Type VII secretion system EccB, repeat 1 domain"/>
    <property type="match status" value="1"/>
</dbReference>
<dbReference type="RefSeq" id="WP_252799147.1">
    <property type="nucleotide sequence ID" value="NZ_BAAABM010000066.1"/>
</dbReference>
<evidence type="ECO:0000256" key="2">
    <source>
        <dbReference type="ARBA" id="ARBA00008149"/>
    </source>
</evidence>
<evidence type="ECO:0000256" key="11">
    <source>
        <dbReference type="SAM" id="Phobius"/>
    </source>
</evidence>
<comment type="caution">
    <text evidence="12">The sequence shown here is derived from an EMBL/GenBank/DDBJ whole genome shotgun (WGS) entry which is preliminary data.</text>
</comment>
<feature type="region of interest" description="Disordered" evidence="10">
    <location>
        <begin position="233"/>
        <end position="254"/>
    </location>
</feature>
<dbReference type="EMBL" id="BAAABM010000066">
    <property type="protein sequence ID" value="GAA0367072.1"/>
    <property type="molecule type" value="Genomic_DNA"/>
</dbReference>
<keyword evidence="3" id="KW-1003">Cell membrane</keyword>
<dbReference type="InterPro" id="IPR042485">
    <property type="entry name" value="T7SS_EccB_R3"/>
</dbReference>
<dbReference type="InterPro" id="IPR044857">
    <property type="entry name" value="T7SS_EccB_R1"/>
</dbReference>
<reference evidence="12 13" key="1">
    <citation type="journal article" date="2019" name="Int. J. Syst. Evol. Microbiol.">
        <title>The Global Catalogue of Microorganisms (GCM) 10K type strain sequencing project: providing services to taxonomists for standard genome sequencing and annotation.</title>
        <authorList>
            <consortium name="The Broad Institute Genomics Platform"/>
            <consortium name="The Broad Institute Genome Sequencing Center for Infectious Disease"/>
            <person name="Wu L."/>
            <person name="Ma J."/>
        </authorList>
    </citation>
    <scope>NUCLEOTIDE SEQUENCE [LARGE SCALE GENOMIC DNA]</scope>
    <source>
        <strain evidence="12 13">JCM 3146</strain>
    </source>
</reference>
<dbReference type="InterPro" id="IPR007795">
    <property type="entry name" value="T7SS_EccB"/>
</dbReference>
<dbReference type="PANTHER" id="PTHR40765:SF2">
    <property type="entry name" value="ESX-2 SECRETION SYSTEM ATPASE ECCB2"/>
    <property type="match status" value="1"/>
</dbReference>
<dbReference type="PANTHER" id="PTHR40765">
    <property type="entry name" value="ESX-2 SECRETION SYSTEM ATPASE ECCB2"/>
    <property type="match status" value="1"/>
</dbReference>
<comment type="subcellular location">
    <subcellularLocation>
        <location evidence="1">Cell membrane</location>
        <topology evidence="1">Single-pass membrane protein</topology>
    </subcellularLocation>
</comment>
<feature type="transmembrane region" description="Helical" evidence="11">
    <location>
        <begin position="37"/>
        <end position="61"/>
    </location>
</feature>
<keyword evidence="13" id="KW-1185">Reference proteome</keyword>
<keyword evidence="7" id="KW-0067">ATP-binding</keyword>
<evidence type="ECO:0000256" key="7">
    <source>
        <dbReference type="ARBA" id="ARBA00022840"/>
    </source>
</evidence>
<name>A0ABN0XL74_9ACTN</name>
<accession>A0ABN0XL74</accession>
<protein>
    <submittedName>
        <fullName evidence="12">Type VII secretion protein EccB</fullName>
    </submittedName>
</protein>
<evidence type="ECO:0000256" key="10">
    <source>
        <dbReference type="SAM" id="MobiDB-lite"/>
    </source>
</evidence>
<proteinExistence type="inferred from homology"/>
<sequence>MLNRRDLYQAHRLSMQRIGMALLAGEPDLPDPPTRRLTVSVFAGAMVGVLVLAGFGIVGLLKPGGATGLQASGTLIIEKETGTKFVYSQQDGKLYPVANYTSARLILNTANPHLRSVSRASLGKFDRGKPVGILGAPDSLPDAGHQVRGPFSMCVRNGELGTGGTRSYSSLVVGRATGGRSLSDREAVVVSAGGQSWVIWHNQRMKLPAEEVRPISGTDDPPEVSTTWLNAVPAGPEFRSPPVPDRGKTVTAPGGGRAAVGTFYRVSTVGGDERWYVLLSDGLAPITQTEGVLLQNDPNSKLAYKNGPVQPVSIDAATANSAQRSSMKPSADGLPPVMPKIITRDGTTLLCVVYSDTEKGSLDARVAVGGSIPAVTDAANGAASGAANGAAAQANVVDQVVIPPGHGALLGLLPAANQPVTGYALLTDQGLRFPVPSADVASKLGLDTKLVAPIPGNLLHLIPQGPTLDPAQATKPVSNPGQQSGGDAGQKTTGIPGQAGASSAPG</sequence>
<evidence type="ECO:0000256" key="3">
    <source>
        <dbReference type="ARBA" id="ARBA00022475"/>
    </source>
</evidence>
<evidence type="ECO:0000256" key="9">
    <source>
        <dbReference type="ARBA" id="ARBA00023136"/>
    </source>
</evidence>
<evidence type="ECO:0000313" key="12">
    <source>
        <dbReference type="EMBL" id="GAA0367072.1"/>
    </source>
</evidence>
<evidence type="ECO:0000313" key="13">
    <source>
        <dbReference type="Proteomes" id="UP001501822"/>
    </source>
</evidence>
<evidence type="ECO:0000256" key="8">
    <source>
        <dbReference type="ARBA" id="ARBA00022989"/>
    </source>
</evidence>